<reference evidence="2 3" key="1">
    <citation type="submission" date="2024-03" db="EMBL/GenBank/DDBJ databases">
        <title>A high-quality draft genome sequence of Diaporthe vaccinii, a causative agent of upright dieback and viscid rot disease in cranberry plants.</title>
        <authorList>
            <person name="Sarrasin M."/>
            <person name="Lang B.F."/>
            <person name="Burger G."/>
        </authorList>
    </citation>
    <scope>NUCLEOTIDE SEQUENCE [LARGE SCALE GENOMIC DNA]</scope>
    <source>
        <strain evidence="2 3">IS7</strain>
    </source>
</reference>
<gene>
    <name evidence="2" type="ORF">FJTKL_02685</name>
</gene>
<dbReference type="Proteomes" id="UP001600888">
    <property type="component" value="Unassembled WGS sequence"/>
</dbReference>
<dbReference type="Gene3D" id="3.30.420.10">
    <property type="entry name" value="Ribonuclease H-like superfamily/Ribonuclease H"/>
    <property type="match status" value="1"/>
</dbReference>
<feature type="domain" description="Piwi" evidence="1">
    <location>
        <begin position="19"/>
        <end position="191"/>
    </location>
</feature>
<accession>A0ABR4DXH2</accession>
<dbReference type="PROSITE" id="PS50822">
    <property type="entry name" value="PIWI"/>
    <property type="match status" value="1"/>
</dbReference>
<dbReference type="InterPro" id="IPR036397">
    <property type="entry name" value="RNaseH_sf"/>
</dbReference>
<name>A0ABR4DXH2_9PEZI</name>
<comment type="caution">
    <text evidence="2">The sequence shown here is derived from an EMBL/GenBank/DDBJ whole genome shotgun (WGS) entry which is preliminary data.</text>
</comment>
<sequence length="233" mass="26507">MTDETITKAFVSRLEAWRRANDSKLPENIVIYRDGVSESQFDQVLKEEVPKIRKACSGLYAGTHPRITVVLAVKRHMVRFFLKEGRVNKAEQAVDNIRPGTVVDNGVTQKRYWEFFLAAHAAILGTTKPTRYVVLLDEIFSNEFSSTGAEQLELFTHDLSYVYGRATRAVSVCTPAYYADILCTRARAYMSALDNERFKSDIIRSIAGDPRADEEQIMSGQIHPDLENSMYWI</sequence>
<evidence type="ECO:0000313" key="2">
    <source>
        <dbReference type="EMBL" id="KAL2274862.1"/>
    </source>
</evidence>
<protein>
    <recommendedName>
        <fullName evidence="1">Piwi domain-containing protein</fullName>
    </recommendedName>
</protein>
<dbReference type="InterPro" id="IPR012337">
    <property type="entry name" value="RNaseH-like_sf"/>
</dbReference>
<dbReference type="SMART" id="SM00950">
    <property type="entry name" value="Piwi"/>
    <property type="match status" value="1"/>
</dbReference>
<keyword evidence="3" id="KW-1185">Reference proteome</keyword>
<proteinExistence type="predicted"/>
<organism evidence="2 3">
    <name type="scientific">Diaporthe vaccinii</name>
    <dbReference type="NCBI Taxonomy" id="105482"/>
    <lineage>
        <taxon>Eukaryota</taxon>
        <taxon>Fungi</taxon>
        <taxon>Dikarya</taxon>
        <taxon>Ascomycota</taxon>
        <taxon>Pezizomycotina</taxon>
        <taxon>Sordariomycetes</taxon>
        <taxon>Sordariomycetidae</taxon>
        <taxon>Diaporthales</taxon>
        <taxon>Diaporthaceae</taxon>
        <taxon>Diaporthe</taxon>
        <taxon>Diaporthe eres species complex</taxon>
    </lineage>
</organism>
<evidence type="ECO:0000259" key="1">
    <source>
        <dbReference type="PROSITE" id="PS50822"/>
    </source>
</evidence>
<dbReference type="InterPro" id="IPR003165">
    <property type="entry name" value="Piwi"/>
</dbReference>
<dbReference type="PANTHER" id="PTHR22891">
    <property type="entry name" value="EUKARYOTIC TRANSLATION INITIATION FACTOR 2C"/>
    <property type="match status" value="1"/>
</dbReference>
<evidence type="ECO:0000313" key="3">
    <source>
        <dbReference type="Proteomes" id="UP001600888"/>
    </source>
</evidence>
<dbReference type="EMBL" id="JBAWTH010000147">
    <property type="protein sequence ID" value="KAL2274862.1"/>
    <property type="molecule type" value="Genomic_DNA"/>
</dbReference>
<dbReference type="Pfam" id="PF02171">
    <property type="entry name" value="Piwi"/>
    <property type="match status" value="1"/>
</dbReference>
<dbReference type="SUPFAM" id="SSF53098">
    <property type="entry name" value="Ribonuclease H-like"/>
    <property type="match status" value="1"/>
</dbReference>